<dbReference type="GO" id="GO:0044027">
    <property type="term" value="P:negative regulation of gene expression via chromosomal CpG island methylation"/>
    <property type="evidence" value="ECO:0007669"/>
    <property type="project" value="TreeGrafter"/>
</dbReference>
<keyword evidence="10 13" id="KW-0539">Nucleus</keyword>
<dbReference type="EMBL" id="MCFE01000370">
    <property type="protein sequence ID" value="ORX90637.1"/>
    <property type="molecule type" value="Genomic_DNA"/>
</dbReference>
<dbReference type="OrthoDB" id="2270193at2759"/>
<reference evidence="19 20" key="1">
    <citation type="submission" date="2016-07" db="EMBL/GenBank/DDBJ databases">
        <title>Pervasive Adenine N6-methylation of Active Genes in Fungi.</title>
        <authorList>
            <consortium name="DOE Joint Genome Institute"/>
            <person name="Mondo S.J."/>
            <person name="Dannebaum R.O."/>
            <person name="Kuo R.C."/>
            <person name="Labutti K."/>
            <person name="Haridas S."/>
            <person name="Kuo A."/>
            <person name="Salamov A."/>
            <person name="Ahrendt S.R."/>
            <person name="Lipzen A."/>
            <person name="Sullivan W."/>
            <person name="Andreopoulos W.B."/>
            <person name="Clum A."/>
            <person name="Lindquist E."/>
            <person name="Daum C."/>
            <person name="Ramamoorthy G.K."/>
            <person name="Gryganskyi A."/>
            <person name="Culley D."/>
            <person name="Magnuson J.K."/>
            <person name="James T.Y."/>
            <person name="O'Malley M.A."/>
            <person name="Stajich J.E."/>
            <person name="Spatafora J.W."/>
            <person name="Visel A."/>
            <person name="Grigoriev I.V."/>
        </authorList>
    </citation>
    <scope>NUCLEOTIDE SEQUENCE [LARGE SCALE GENOMIC DNA]</scope>
    <source>
        <strain evidence="19 20">CBS 931.73</strain>
    </source>
</reference>
<feature type="domain" description="RING-type" evidence="17">
    <location>
        <begin position="560"/>
        <end position="600"/>
    </location>
</feature>
<dbReference type="InterPro" id="IPR013083">
    <property type="entry name" value="Znf_RING/FYVE/PHD"/>
</dbReference>
<evidence type="ECO:0000259" key="16">
    <source>
        <dbReference type="PROSITE" id="PS50053"/>
    </source>
</evidence>
<sequence length="632" mass="70530">MLINIRTSDGNRTSISAEKLDTIASVRQKISTILGKDKYPLHRLRLIYSGKQLENKHKVFDYNVRNNDTILVFLKADIPIEEEETQSESIDHIITPTDSSVSTPISMIPEPIPTKSATSEVTSQIDTPTDEATTGVSLSKDDYVCASCDNNDKKKCKECGCSVCGGKEDEDSTLICEECQMYFHMKCLNPPLKKIPEDDWYCENCFNDPANIIQPGQYIDLSQTRKAKMPSATQKRKWGGGMACAGVEKKCSIVKPNHVGPIPGIPVGSSWKYRIHLSEAGVHRPPVGGIAGSSKTGALSIVLAGGYPEDVDNGDEFFYTGSGGRDLKTGNKRVAEQSEDQVLTRYNLALAKTCDAPIDEKNGAEAKDWRKSTPVRVVRSYKAAKHNPKYAPADGVRYDGIYKLVKYWPQAGYSGFIVWRYLFRRDDQEPAPWTEEGEKRIRDLGLTMYCPPELANKAAASAKSKQKKKPANDKQVIEIKDDSDRDEFQDSVKKPRLSSNDDFGDKHVIVEICKFRPRQEVLDLIAQDVQSQRAWKAVFESRARNMKEFLEIIAEKEFLCPVCQDMVQSPVTTPQCAHSVCKDCLKQSISCLGQMCPMCRTEFNPKLSKDSLSVNTELVAVFKALIPSYGLD</sequence>
<evidence type="ECO:0000259" key="15">
    <source>
        <dbReference type="PROSITE" id="PS50016"/>
    </source>
</evidence>
<dbReference type="PANTHER" id="PTHR14140">
    <property type="entry name" value="E3 UBIQUITIN-PROTEIN LIGASE UHRF-RELATED"/>
    <property type="match status" value="1"/>
</dbReference>
<evidence type="ECO:0000256" key="10">
    <source>
        <dbReference type="ARBA" id="ARBA00023242"/>
    </source>
</evidence>
<dbReference type="SMART" id="SM00466">
    <property type="entry name" value="SRA"/>
    <property type="match status" value="1"/>
</dbReference>
<dbReference type="PROSITE" id="PS50089">
    <property type="entry name" value="ZF_RING_2"/>
    <property type="match status" value="1"/>
</dbReference>
<dbReference type="SMART" id="SM00184">
    <property type="entry name" value="RING"/>
    <property type="match status" value="2"/>
</dbReference>
<evidence type="ECO:0000256" key="7">
    <source>
        <dbReference type="ARBA" id="ARBA00022786"/>
    </source>
</evidence>
<name>A0A1Y1XY09_9FUNG</name>
<feature type="compositionally biased region" description="Polar residues" evidence="14">
    <location>
        <begin position="115"/>
        <end position="134"/>
    </location>
</feature>
<keyword evidence="8" id="KW-0862">Zinc</keyword>
<dbReference type="InterPro" id="IPR001841">
    <property type="entry name" value="Znf_RING"/>
</dbReference>
<feature type="region of interest" description="Disordered" evidence="14">
    <location>
        <begin position="110"/>
        <end position="134"/>
    </location>
</feature>
<feature type="domain" description="PHD-type" evidence="15">
    <location>
        <begin position="142"/>
        <end position="208"/>
    </location>
</feature>
<feature type="region of interest" description="Disordered" evidence="14">
    <location>
        <begin position="459"/>
        <end position="499"/>
    </location>
</feature>
<keyword evidence="6 12" id="KW-0863">Zinc-finger</keyword>
<evidence type="ECO:0000256" key="3">
    <source>
        <dbReference type="ARBA" id="ARBA00012483"/>
    </source>
</evidence>
<evidence type="ECO:0000256" key="11">
    <source>
        <dbReference type="ARBA" id="ARBA00023306"/>
    </source>
</evidence>
<dbReference type="PROSITE" id="PS50053">
    <property type="entry name" value="UBIQUITIN_2"/>
    <property type="match status" value="1"/>
</dbReference>
<dbReference type="SMART" id="SM00249">
    <property type="entry name" value="PHD"/>
    <property type="match status" value="1"/>
</dbReference>
<dbReference type="InterPro" id="IPR029071">
    <property type="entry name" value="Ubiquitin-like_domsf"/>
</dbReference>
<evidence type="ECO:0000259" key="17">
    <source>
        <dbReference type="PROSITE" id="PS50089"/>
    </source>
</evidence>
<comment type="pathway">
    <text evidence="2">Protein modification; protein ubiquitination.</text>
</comment>
<dbReference type="GO" id="GO:0016567">
    <property type="term" value="P:protein ubiquitination"/>
    <property type="evidence" value="ECO:0007669"/>
    <property type="project" value="UniProtKB-UniPathway"/>
</dbReference>
<dbReference type="SUPFAM" id="SSF57850">
    <property type="entry name" value="RING/U-box"/>
    <property type="match status" value="1"/>
</dbReference>
<evidence type="ECO:0000256" key="9">
    <source>
        <dbReference type="ARBA" id="ARBA00023125"/>
    </source>
</evidence>
<evidence type="ECO:0000256" key="4">
    <source>
        <dbReference type="ARBA" id="ARBA00022679"/>
    </source>
</evidence>
<keyword evidence="20" id="KW-1185">Reference proteome</keyword>
<comment type="subcellular location">
    <subcellularLocation>
        <location evidence="13">Nucleus</location>
    </subcellularLocation>
</comment>
<dbReference type="PROSITE" id="PS50016">
    <property type="entry name" value="ZF_PHD_2"/>
    <property type="match status" value="1"/>
</dbReference>
<evidence type="ECO:0000313" key="20">
    <source>
        <dbReference type="Proteomes" id="UP000193498"/>
    </source>
</evidence>
<dbReference type="UniPathway" id="UPA00143"/>
<evidence type="ECO:0000313" key="19">
    <source>
        <dbReference type="EMBL" id="ORX90637.1"/>
    </source>
</evidence>
<dbReference type="SUPFAM" id="SSF88697">
    <property type="entry name" value="PUA domain-like"/>
    <property type="match status" value="1"/>
</dbReference>
<dbReference type="InterPro" id="IPR015947">
    <property type="entry name" value="PUA-like_sf"/>
</dbReference>
<dbReference type="Gene3D" id="3.30.40.10">
    <property type="entry name" value="Zinc/RING finger domain, C3HC4 (zinc finger)"/>
    <property type="match status" value="1"/>
</dbReference>
<dbReference type="Gene3D" id="3.10.20.90">
    <property type="entry name" value="Phosphatidylinositol 3-kinase Catalytic Subunit, Chain A, domain 1"/>
    <property type="match status" value="1"/>
</dbReference>
<evidence type="ECO:0000256" key="6">
    <source>
        <dbReference type="ARBA" id="ARBA00022771"/>
    </source>
</evidence>
<dbReference type="STRING" id="1314790.A0A1Y1XY09"/>
<dbReference type="Proteomes" id="UP000193498">
    <property type="component" value="Unassembled WGS sequence"/>
</dbReference>
<feature type="domain" description="YDG" evidence="18">
    <location>
        <begin position="260"/>
        <end position="425"/>
    </location>
</feature>
<dbReference type="InterPro" id="IPR011011">
    <property type="entry name" value="Znf_FYVE_PHD"/>
</dbReference>
<dbReference type="Pfam" id="PF00240">
    <property type="entry name" value="ubiquitin"/>
    <property type="match status" value="1"/>
</dbReference>
<organism evidence="19 20">
    <name type="scientific">Basidiobolus meristosporus CBS 931.73</name>
    <dbReference type="NCBI Taxonomy" id="1314790"/>
    <lineage>
        <taxon>Eukaryota</taxon>
        <taxon>Fungi</taxon>
        <taxon>Fungi incertae sedis</taxon>
        <taxon>Zoopagomycota</taxon>
        <taxon>Entomophthoromycotina</taxon>
        <taxon>Basidiobolomycetes</taxon>
        <taxon>Basidiobolales</taxon>
        <taxon>Basidiobolaceae</taxon>
        <taxon>Basidiobolus</taxon>
    </lineage>
</organism>
<gene>
    <name evidence="19" type="ORF">K493DRAFT_339863</name>
</gene>
<dbReference type="CDD" id="cd15525">
    <property type="entry name" value="PHD_UHRF1_2"/>
    <property type="match status" value="1"/>
</dbReference>
<dbReference type="InterPro" id="IPR045134">
    <property type="entry name" value="UHRF1/2-like"/>
</dbReference>
<dbReference type="InterPro" id="IPR019787">
    <property type="entry name" value="Znf_PHD-finger"/>
</dbReference>
<dbReference type="CDD" id="cd17039">
    <property type="entry name" value="Ubl_ubiquitin_like"/>
    <property type="match status" value="1"/>
</dbReference>
<feature type="compositionally biased region" description="Basic and acidic residues" evidence="14">
    <location>
        <begin position="470"/>
        <end position="493"/>
    </location>
</feature>
<dbReference type="SUPFAM" id="SSF57903">
    <property type="entry name" value="FYVE/PHD zinc finger"/>
    <property type="match status" value="1"/>
</dbReference>
<dbReference type="PANTHER" id="PTHR14140:SF45">
    <property type="entry name" value="RING-TYPE E3 UBIQUITIN TRANSFERASE"/>
    <property type="match status" value="1"/>
</dbReference>
<keyword evidence="4" id="KW-0808">Transferase</keyword>
<dbReference type="GO" id="GO:0003677">
    <property type="term" value="F:DNA binding"/>
    <property type="evidence" value="ECO:0007669"/>
    <property type="project" value="UniProtKB-KW"/>
</dbReference>
<dbReference type="SUPFAM" id="SSF54236">
    <property type="entry name" value="Ubiquitin-like"/>
    <property type="match status" value="1"/>
</dbReference>
<feature type="domain" description="Ubiquitin-like" evidence="16">
    <location>
        <begin position="1"/>
        <end position="75"/>
    </location>
</feature>
<accession>A0A1Y1XY09</accession>
<evidence type="ECO:0000256" key="5">
    <source>
        <dbReference type="ARBA" id="ARBA00022723"/>
    </source>
</evidence>
<dbReference type="InterPro" id="IPR017907">
    <property type="entry name" value="Znf_RING_CS"/>
</dbReference>
<comment type="catalytic activity">
    <reaction evidence="1">
        <text>S-ubiquitinyl-[E2 ubiquitin-conjugating enzyme]-L-cysteine + [acceptor protein]-L-lysine = [E2 ubiquitin-conjugating enzyme]-L-cysteine + N(6)-ubiquitinyl-[acceptor protein]-L-lysine.</text>
        <dbReference type="EC" id="2.3.2.27"/>
    </reaction>
</comment>
<evidence type="ECO:0000259" key="18">
    <source>
        <dbReference type="PROSITE" id="PS51015"/>
    </source>
</evidence>
<proteinExistence type="predicted"/>
<evidence type="ECO:0000256" key="13">
    <source>
        <dbReference type="PROSITE-ProRule" id="PRU00358"/>
    </source>
</evidence>
<dbReference type="GO" id="GO:0008270">
    <property type="term" value="F:zinc ion binding"/>
    <property type="evidence" value="ECO:0007669"/>
    <property type="project" value="UniProtKB-KW"/>
</dbReference>
<dbReference type="EC" id="2.3.2.27" evidence="3"/>
<dbReference type="GO" id="GO:0005634">
    <property type="term" value="C:nucleus"/>
    <property type="evidence" value="ECO:0007669"/>
    <property type="project" value="UniProtKB-SubCell"/>
</dbReference>
<dbReference type="Gene3D" id="2.30.280.10">
    <property type="entry name" value="SRA-YDG"/>
    <property type="match status" value="1"/>
</dbReference>
<evidence type="ECO:0000256" key="12">
    <source>
        <dbReference type="PROSITE-ProRule" id="PRU00175"/>
    </source>
</evidence>
<dbReference type="Pfam" id="PF02182">
    <property type="entry name" value="SAD_SRA"/>
    <property type="match status" value="1"/>
</dbReference>
<dbReference type="InterPro" id="IPR003105">
    <property type="entry name" value="SRA_YDG"/>
</dbReference>
<evidence type="ECO:0000256" key="1">
    <source>
        <dbReference type="ARBA" id="ARBA00000900"/>
    </source>
</evidence>
<dbReference type="Pfam" id="PF00628">
    <property type="entry name" value="PHD"/>
    <property type="match status" value="1"/>
</dbReference>
<evidence type="ECO:0000256" key="2">
    <source>
        <dbReference type="ARBA" id="ARBA00004906"/>
    </source>
</evidence>
<keyword evidence="11" id="KW-0131">Cell cycle</keyword>
<dbReference type="Pfam" id="PF13923">
    <property type="entry name" value="zf-C3HC4_2"/>
    <property type="match status" value="1"/>
</dbReference>
<dbReference type="AlphaFoldDB" id="A0A1Y1XY09"/>
<keyword evidence="7" id="KW-0833">Ubl conjugation pathway</keyword>
<dbReference type="Gene3D" id="2.30.30.1150">
    <property type="match status" value="1"/>
</dbReference>
<dbReference type="SMART" id="SM00213">
    <property type="entry name" value="UBQ"/>
    <property type="match status" value="1"/>
</dbReference>
<keyword evidence="9" id="KW-0238">DNA-binding</keyword>
<dbReference type="GO" id="GO:0061630">
    <property type="term" value="F:ubiquitin protein ligase activity"/>
    <property type="evidence" value="ECO:0007669"/>
    <property type="project" value="UniProtKB-EC"/>
</dbReference>
<comment type="caution">
    <text evidence="19">The sequence shown here is derived from an EMBL/GenBank/DDBJ whole genome shotgun (WGS) entry which is preliminary data.</text>
</comment>
<evidence type="ECO:0000256" key="14">
    <source>
        <dbReference type="SAM" id="MobiDB-lite"/>
    </source>
</evidence>
<protein>
    <recommendedName>
        <fullName evidence="3">RING-type E3 ubiquitin transferase</fullName>
        <ecNumber evidence="3">2.3.2.27</ecNumber>
    </recommendedName>
</protein>
<keyword evidence="5" id="KW-0479">Metal-binding</keyword>
<dbReference type="PROSITE" id="PS00518">
    <property type="entry name" value="ZF_RING_1"/>
    <property type="match status" value="1"/>
</dbReference>
<dbReference type="InterPro" id="IPR036987">
    <property type="entry name" value="SRA-YDG_sf"/>
</dbReference>
<evidence type="ECO:0000256" key="8">
    <source>
        <dbReference type="ARBA" id="ARBA00022833"/>
    </source>
</evidence>
<dbReference type="PROSITE" id="PS51015">
    <property type="entry name" value="YDG"/>
    <property type="match status" value="1"/>
</dbReference>
<dbReference type="InterPro" id="IPR000626">
    <property type="entry name" value="Ubiquitin-like_dom"/>
</dbReference>
<dbReference type="InParanoid" id="A0A1Y1XY09"/>
<dbReference type="InterPro" id="IPR001965">
    <property type="entry name" value="Znf_PHD"/>
</dbReference>